<protein>
    <submittedName>
        <fullName evidence="2">HD-like signal output (HDOD) domain, no enzymatic activity</fullName>
    </submittedName>
</protein>
<dbReference type="OrthoDB" id="9773799at2"/>
<dbReference type="Gene3D" id="1.10.3210.10">
    <property type="entry name" value="Hypothetical protein af1432"/>
    <property type="match status" value="1"/>
</dbReference>
<dbReference type="EMBL" id="FUWR01000007">
    <property type="protein sequence ID" value="SJZ78108.1"/>
    <property type="molecule type" value="Genomic_DNA"/>
</dbReference>
<dbReference type="PANTHER" id="PTHR33525:SF3">
    <property type="entry name" value="RIBONUCLEASE Y"/>
    <property type="match status" value="1"/>
</dbReference>
<dbReference type="AlphaFoldDB" id="A0A1T4NH87"/>
<gene>
    <name evidence="2" type="ORF">SAMN02745119_01613</name>
</gene>
<evidence type="ECO:0000313" key="2">
    <source>
        <dbReference type="EMBL" id="SJZ78108.1"/>
    </source>
</evidence>
<dbReference type="InterPro" id="IPR013976">
    <property type="entry name" value="HDOD"/>
</dbReference>
<dbReference type="PANTHER" id="PTHR33525">
    <property type="match status" value="1"/>
</dbReference>
<dbReference type="PROSITE" id="PS51833">
    <property type="entry name" value="HDOD"/>
    <property type="match status" value="1"/>
</dbReference>
<organism evidence="2 3">
    <name type="scientific">Trichlorobacter thiogenes</name>
    <dbReference type="NCBI Taxonomy" id="115783"/>
    <lineage>
        <taxon>Bacteria</taxon>
        <taxon>Pseudomonadati</taxon>
        <taxon>Thermodesulfobacteriota</taxon>
        <taxon>Desulfuromonadia</taxon>
        <taxon>Geobacterales</taxon>
        <taxon>Geobacteraceae</taxon>
        <taxon>Trichlorobacter</taxon>
    </lineage>
</organism>
<dbReference type="Proteomes" id="UP000190102">
    <property type="component" value="Unassembled WGS sequence"/>
</dbReference>
<evidence type="ECO:0000313" key="3">
    <source>
        <dbReference type="Proteomes" id="UP000190102"/>
    </source>
</evidence>
<keyword evidence="3" id="KW-1185">Reference proteome</keyword>
<dbReference type="STRING" id="115783.SAMN02745119_01613"/>
<accession>A0A1T4NH87</accession>
<reference evidence="3" key="1">
    <citation type="submission" date="2017-02" db="EMBL/GenBank/DDBJ databases">
        <authorList>
            <person name="Varghese N."/>
            <person name="Submissions S."/>
        </authorList>
    </citation>
    <scope>NUCLEOTIDE SEQUENCE [LARGE SCALE GENOMIC DNA]</scope>
    <source>
        <strain evidence="3">ATCC BAA-34</strain>
    </source>
</reference>
<name>A0A1T4NH87_9BACT</name>
<proteinExistence type="predicted"/>
<dbReference type="RefSeq" id="WP_078789916.1">
    <property type="nucleotide sequence ID" value="NZ_FUWR01000007.1"/>
</dbReference>
<evidence type="ECO:0000259" key="1">
    <source>
        <dbReference type="PROSITE" id="PS51833"/>
    </source>
</evidence>
<sequence length="282" mass="31218">MTTEKPLVRLIQERLEGNLQELPVFHTVAVKLQQLLSSRSFEIDDIIELISEDQSLSGRVLKVANSSYYAGLNKIATIKDAIIRLGAQEIANMAMLASQFEFYNSPNETLNRLMQSLWGHALACAVGAKWLTRKAGYPGMASEAFMGGLMHDIGSLALLKVLDDIQKSKESSVLFSDQLISEIMEAMHEEVGYNLMKAWNFPDFYCDIAKNHHTAEFDQSNILLVAVRLSNLACKKLGRSLYPADPTISIFSAPEAHLLGLKEIALAELEIIIEDADGISMA</sequence>
<feature type="domain" description="HDOD" evidence="1">
    <location>
        <begin position="22"/>
        <end position="215"/>
    </location>
</feature>
<dbReference type="Pfam" id="PF08668">
    <property type="entry name" value="HDOD"/>
    <property type="match status" value="1"/>
</dbReference>
<dbReference type="InterPro" id="IPR052340">
    <property type="entry name" value="RNase_Y/CdgJ"/>
</dbReference>
<dbReference type="SUPFAM" id="SSF109604">
    <property type="entry name" value="HD-domain/PDEase-like"/>
    <property type="match status" value="1"/>
</dbReference>